<comment type="caution">
    <text evidence="4">The sequence shown here is derived from an EMBL/GenBank/DDBJ whole genome shotgun (WGS) entry which is preliminary data.</text>
</comment>
<reference evidence="4" key="1">
    <citation type="submission" date="2023-06" db="EMBL/GenBank/DDBJ databases">
        <title>Genomic of Agaribacillus aureum.</title>
        <authorList>
            <person name="Wang G."/>
        </authorList>
    </citation>
    <scope>NUCLEOTIDE SEQUENCE</scope>
    <source>
        <strain evidence="4">BMA12</strain>
    </source>
</reference>
<keyword evidence="5" id="KW-1185">Reference proteome</keyword>
<sequence>MFFLCCLSGLVVRAQEWEDQTGEIEDAEIVIEKDKKIELPPASRLYEKISPLPLKNDEGQMQFQYKDFNYQLTDLEPRIRVLTIKDPLLKKLYANYLKAGIGNFASAHLEAYVNSKRNENFSYSFHGKHASSSRGPVDKKNSGAAENFLGVNGKAFYDAFILGGNINYQGRKNHFYGYDQRVEAFRDTIEQKFNNFYVDGTLETRDTGSDFYFKITPSFSFLKDNFDAKESKFGMKFKSTFSLDENIGLDLGSYLSLTKRTDGTSLNRNLFKVRPSVNFKAGELKVNAGLNIVYENDTIAGGDKTHLYLSGSVTYDLNEDVSIYGGIDGDIEEVNLHTLVNENPFINAEIPLVHSNKELELYGGIKGSLFRSFTIKTGFSLADYENLYFFINDPLDTAKFNVVYDAGNTTAFNFFGEFGVDKTNIFRGAARFDFYAYSLERVDEPWHRPTYKFSLMGSFNLFDKILFSSDLYTMGGIKAKNFITDEEVELDPIVDLNFKVDYRYSDQVSMFLNFNNVLSKNYERYYNYPSRGFMLMVGLTYAFDRL</sequence>
<dbReference type="EMBL" id="JAUJEB010000003">
    <property type="protein sequence ID" value="MDN5213586.1"/>
    <property type="molecule type" value="Genomic_DNA"/>
</dbReference>
<evidence type="ECO:0008006" key="6">
    <source>
        <dbReference type="Google" id="ProtNLM"/>
    </source>
</evidence>
<keyword evidence="2" id="KW-0472">Membrane</keyword>
<protein>
    <recommendedName>
        <fullName evidence="6">TonB-dependent receptor</fullName>
    </recommendedName>
</protein>
<evidence type="ECO:0000256" key="1">
    <source>
        <dbReference type="ARBA" id="ARBA00004442"/>
    </source>
</evidence>
<name>A0ABT8L8M1_9BACT</name>
<keyword evidence="3" id="KW-0998">Cell outer membrane</keyword>
<evidence type="ECO:0000313" key="5">
    <source>
        <dbReference type="Proteomes" id="UP001172083"/>
    </source>
</evidence>
<dbReference type="Gene3D" id="2.40.170.20">
    <property type="entry name" value="TonB-dependent receptor, beta-barrel domain"/>
    <property type="match status" value="1"/>
</dbReference>
<gene>
    <name evidence="4" type="ORF">QQ020_16055</name>
</gene>
<dbReference type="RefSeq" id="WP_346758924.1">
    <property type="nucleotide sequence ID" value="NZ_JAUJEB010000003.1"/>
</dbReference>
<evidence type="ECO:0000313" key="4">
    <source>
        <dbReference type="EMBL" id="MDN5213586.1"/>
    </source>
</evidence>
<proteinExistence type="predicted"/>
<dbReference type="SUPFAM" id="SSF56935">
    <property type="entry name" value="Porins"/>
    <property type="match status" value="1"/>
</dbReference>
<evidence type="ECO:0000256" key="3">
    <source>
        <dbReference type="ARBA" id="ARBA00023237"/>
    </source>
</evidence>
<comment type="subcellular location">
    <subcellularLocation>
        <location evidence="1">Cell outer membrane</location>
    </subcellularLocation>
</comment>
<evidence type="ECO:0000256" key="2">
    <source>
        <dbReference type="ARBA" id="ARBA00023136"/>
    </source>
</evidence>
<dbReference type="InterPro" id="IPR036942">
    <property type="entry name" value="Beta-barrel_TonB_sf"/>
</dbReference>
<accession>A0ABT8L8M1</accession>
<organism evidence="4 5">
    <name type="scientific">Agaribacillus aureus</name>
    <dbReference type="NCBI Taxonomy" id="3051825"/>
    <lineage>
        <taxon>Bacteria</taxon>
        <taxon>Pseudomonadati</taxon>
        <taxon>Bacteroidota</taxon>
        <taxon>Cytophagia</taxon>
        <taxon>Cytophagales</taxon>
        <taxon>Splendidivirgaceae</taxon>
        <taxon>Agaribacillus</taxon>
    </lineage>
</organism>
<dbReference type="Proteomes" id="UP001172083">
    <property type="component" value="Unassembled WGS sequence"/>
</dbReference>